<organism evidence="3 4">
    <name type="scientific">Sordaria brevicollis</name>
    <dbReference type="NCBI Taxonomy" id="83679"/>
    <lineage>
        <taxon>Eukaryota</taxon>
        <taxon>Fungi</taxon>
        <taxon>Dikarya</taxon>
        <taxon>Ascomycota</taxon>
        <taxon>Pezizomycotina</taxon>
        <taxon>Sordariomycetes</taxon>
        <taxon>Sordariomycetidae</taxon>
        <taxon>Sordariales</taxon>
        <taxon>Sordariaceae</taxon>
        <taxon>Sordaria</taxon>
    </lineage>
</organism>
<feature type="compositionally biased region" description="Pro residues" evidence="1">
    <location>
        <begin position="310"/>
        <end position="320"/>
    </location>
</feature>
<keyword evidence="4" id="KW-1185">Reference proteome</keyword>
<dbReference type="Proteomes" id="UP001281003">
    <property type="component" value="Unassembled WGS sequence"/>
</dbReference>
<evidence type="ECO:0000313" key="4">
    <source>
        <dbReference type="Proteomes" id="UP001281003"/>
    </source>
</evidence>
<dbReference type="AlphaFoldDB" id="A0AAE0P2Z0"/>
<feature type="domain" description="BTB" evidence="2">
    <location>
        <begin position="98"/>
        <end position="186"/>
    </location>
</feature>
<protein>
    <recommendedName>
        <fullName evidence="2">BTB domain-containing protein</fullName>
    </recommendedName>
</protein>
<dbReference type="PROSITE" id="PS50097">
    <property type="entry name" value="BTB"/>
    <property type="match status" value="1"/>
</dbReference>
<gene>
    <name evidence="3" type="ORF">B0T20DRAFT_54098</name>
</gene>
<feature type="compositionally biased region" description="Low complexity" evidence="1">
    <location>
        <begin position="50"/>
        <end position="82"/>
    </location>
</feature>
<feature type="compositionally biased region" description="Low complexity" evidence="1">
    <location>
        <begin position="224"/>
        <end position="245"/>
    </location>
</feature>
<evidence type="ECO:0000256" key="1">
    <source>
        <dbReference type="SAM" id="MobiDB-lite"/>
    </source>
</evidence>
<feature type="compositionally biased region" description="Acidic residues" evidence="1">
    <location>
        <begin position="418"/>
        <end position="429"/>
    </location>
</feature>
<reference evidence="3" key="1">
    <citation type="journal article" date="2023" name="Mol. Phylogenet. Evol.">
        <title>Genome-scale phylogeny and comparative genomics of the fungal order Sordariales.</title>
        <authorList>
            <person name="Hensen N."/>
            <person name="Bonometti L."/>
            <person name="Westerberg I."/>
            <person name="Brannstrom I.O."/>
            <person name="Guillou S."/>
            <person name="Cros-Aarteil S."/>
            <person name="Calhoun S."/>
            <person name="Haridas S."/>
            <person name="Kuo A."/>
            <person name="Mondo S."/>
            <person name="Pangilinan J."/>
            <person name="Riley R."/>
            <person name="LaButti K."/>
            <person name="Andreopoulos B."/>
            <person name="Lipzen A."/>
            <person name="Chen C."/>
            <person name="Yan M."/>
            <person name="Daum C."/>
            <person name="Ng V."/>
            <person name="Clum A."/>
            <person name="Steindorff A."/>
            <person name="Ohm R.A."/>
            <person name="Martin F."/>
            <person name="Silar P."/>
            <person name="Natvig D.O."/>
            <person name="Lalanne C."/>
            <person name="Gautier V."/>
            <person name="Ament-Velasquez S.L."/>
            <person name="Kruys A."/>
            <person name="Hutchinson M.I."/>
            <person name="Powell A.J."/>
            <person name="Barry K."/>
            <person name="Miller A.N."/>
            <person name="Grigoriev I.V."/>
            <person name="Debuchy R."/>
            <person name="Gladieux P."/>
            <person name="Hiltunen Thoren M."/>
            <person name="Johannesson H."/>
        </authorList>
    </citation>
    <scope>NUCLEOTIDE SEQUENCE</scope>
    <source>
        <strain evidence="3">FGSC 1904</strain>
    </source>
</reference>
<feature type="compositionally biased region" description="Basic and acidic residues" evidence="1">
    <location>
        <begin position="212"/>
        <end position="223"/>
    </location>
</feature>
<feature type="compositionally biased region" description="Low complexity" evidence="1">
    <location>
        <begin position="299"/>
        <end position="309"/>
    </location>
</feature>
<comment type="caution">
    <text evidence="3">The sequence shown here is derived from an EMBL/GenBank/DDBJ whole genome shotgun (WGS) entry which is preliminary data.</text>
</comment>
<evidence type="ECO:0000259" key="2">
    <source>
        <dbReference type="PROSITE" id="PS50097"/>
    </source>
</evidence>
<evidence type="ECO:0000313" key="3">
    <source>
        <dbReference type="EMBL" id="KAK3392341.1"/>
    </source>
</evidence>
<dbReference type="EMBL" id="JAUTDP010000011">
    <property type="protein sequence ID" value="KAK3392341.1"/>
    <property type="molecule type" value="Genomic_DNA"/>
</dbReference>
<feature type="region of interest" description="Disordered" evidence="1">
    <location>
        <begin position="185"/>
        <end position="320"/>
    </location>
</feature>
<reference evidence="3" key="2">
    <citation type="submission" date="2023-07" db="EMBL/GenBank/DDBJ databases">
        <authorList>
            <consortium name="Lawrence Berkeley National Laboratory"/>
            <person name="Haridas S."/>
            <person name="Hensen N."/>
            <person name="Bonometti L."/>
            <person name="Westerberg I."/>
            <person name="Brannstrom I.O."/>
            <person name="Guillou S."/>
            <person name="Cros-Aarteil S."/>
            <person name="Calhoun S."/>
            <person name="Kuo A."/>
            <person name="Mondo S."/>
            <person name="Pangilinan J."/>
            <person name="Riley R."/>
            <person name="LaButti K."/>
            <person name="Andreopoulos B."/>
            <person name="Lipzen A."/>
            <person name="Chen C."/>
            <person name="Yanf M."/>
            <person name="Daum C."/>
            <person name="Ng V."/>
            <person name="Clum A."/>
            <person name="Steindorff A."/>
            <person name="Ohm R."/>
            <person name="Martin F."/>
            <person name="Silar P."/>
            <person name="Natvig D."/>
            <person name="Lalanne C."/>
            <person name="Gautier V."/>
            <person name="Ament-velasquez S.L."/>
            <person name="Kruys A."/>
            <person name="Hutchinson M.I."/>
            <person name="Powell A.J."/>
            <person name="Barry K."/>
            <person name="Miller A.N."/>
            <person name="Grigoriev I.V."/>
            <person name="Debuchy R."/>
            <person name="Gladieux P."/>
            <person name="Thoren M.H."/>
            <person name="Johannesson H."/>
        </authorList>
    </citation>
    <scope>NUCLEOTIDE SEQUENCE</scope>
    <source>
        <strain evidence="3">FGSC 1904</strain>
    </source>
</reference>
<feature type="region of interest" description="Disordered" evidence="1">
    <location>
        <begin position="414"/>
        <end position="440"/>
    </location>
</feature>
<name>A0AAE0P2Z0_SORBR</name>
<feature type="region of interest" description="Disordered" evidence="1">
    <location>
        <begin position="49"/>
        <end position="94"/>
    </location>
</feature>
<proteinExistence type="predicted"/>
<accession>A0AAE0P2Z0</accession>
<dbReference type="InterPro" id="IPR000210">
    <property type="entry name" value="BTB/POZ_dom"/>
</dbReference>
<feature type="compositionally biased region" description="Gly residues" evidence="1">
    <location>
        <begin position="430"/>
        <end position="440"/>
    </location>
</feature>
<sequence>MATPLNGLTTAPSDLEIVEISPHGDILLDVTFETSKPVILAAKKAYAAFTSKPRPTPSRSTPSRSTTKPTSSSSQTAKTPAAGRPPRPPPKPRVRVGFRVHLSVLKEHSPYFARLLSDTRFAEAKAVEEALEKLRLDGVNPGEVDWTRLPRVTIREDDEATQSAEVREVFEDLLYLLHHGKLPVPVLETPTEERTGEEGRETSGEGTSEPEPEPKAAESKTAESKTVPARTVKAATKTAAPTKRPGQPPSKPPTKTQPNGLRKPLDKPPPPKSRPNRPKTPTDPATPQAPQAPQPSQPSQPSQPFQPSQPSTPSPGPPPLPIPYLTTLALIADRFSLLPSLCRLQLSSLSQIKWPSTPVRITKEQDGHALTLASEELLRQKILVAWLLDFPLKFQAACRELVLFGSRRWTLAAATTGEEGEEGEGEDDGSGGGAGGAGAGSGIRWKARWWTLPDNLEDELSYRRTCLLSVLASIPRHFLRLYIVRPPQTRSITTSSAGIGASFTSNAAFAMQAAAQGRQCKLGYESSMSCDSYQLGEMVRFLCTKGLLSLVDFSPMSFDRAIEQYDGGENPLAKVDNNNPGGGVVLFGPPKPSASKADSGGLGGISTMEINHFVAILRQCPSYQIDRNHTNCGLRTRMFPVLEYVQAMLASEVILIKRADWEKRREEVSWVSLAEKRGEESEGKKRVFRFTRNLATDPRMRYSTTMGTSKIAMDLFLADEWDWTAEEY</sequence>
<feature type="compositionally biased region" description="Basic and acidic residues" evidence="1">
    <location>
        <begin position="191"/>
        <end position="203"/>
    </location>
</feature>